<dbReference type="EMBL" id="JBBPBN010000030">
    <property type="protein sequence ID" value="KAK9005614.1"/>
    <property type="molecule type" value="Genomic_DNA"/>
</dbReference>
<accession>A0ABR2QY80</accession>
<evidence type="ECO:0000313" key="2">
    <source>
        <dbReference type="Proteomes" id="UP001396334"/>
    </source>
</evidence>
<dbReference type="Proteomes" id="UP001396334">
    <property type="component" value="Unassembled WGS sequence"/>
</dbReference>
<evidence type="ECO:0000313" key="1">
    <source>
        <dbReference type="EMBL" id="KAK9005614.1"/>
    </source>
</evidence>
<proteinExistence type="predicted"/>
<gene>
    <name evidence="1" type="ORF">V6N11_043040</name>
</gene>
<keyword evidence="2" id="KW-1185">Reference proteome</keyword>
<comment type="caution">
    <text evidence="1">The sequence shown here is derived from an EMBL/GenBank/DDBJ whole genome shotgun (WGS) entry which is preliminary data.</text>
</comment>
<reference evidence="1 2" key="1">
    <citation type="journal article" date="2024" name="G3 (Bethesda)">
        <title>Genome assembly of Hibiscus sabdariffa L. provides insights into metabolisms of medicinal natural products.</title>
        <authorList>
            <person name="Kim T."/>
        </authorList>
    </citation>
    <scope>NUCLEOTIDE SEQUENCE [LARGE SCALE GENOMIC DNA]</scope>
    <source>
        <strain evidence="1">TK-2024</strain>
        <tissue evidence="1">Old leaves</tissue>
    </source>
</reference>
<protein>
    <submittedName>
        <fullName evidence="1">Uncharacterized protein</fullName>
    </submittedName>
</protein>
<organism evidence="1 2">
    <name type="scientific">Hibiscus sabdariffa</name>
    <name type="common">roselle</name>
    <dbReference type="NCBI Taxonomy" id="183260"/>
    <lineage>
        <taxon>Eukaryota</taxon>
        <taxon>Viridiplantae</taxon>
        <taxon>Streptophyta</taxon>
        <taxon>Embryophyta</taxon>
        <taxon>Tracheophyta</taxon>
        <taxon>Spermatophyta</taxon>
        <taxon>Magnoliopsida</taxon>
        <taxon>eudicotyledons</taxon>
        <taxon>Gunneridae</taxon>
        <taxon>Pentapetalae</taxon>
        <taxon>rosids</taxon>
        <taxon>malvids</taxon>
        <taxon>Malvales</taxon>
        <taxon>Malvaceae</taxon>
        <taxon>Malvoideae</taxon>
        <taxon>Hibiscus</taxon>
    </lineage>
</organism>
<sequence>MRPPLSFSQEARRHVPRPPIEFVSPPLRMSTITVTSTTPMNIKWGFTQLIYTKVVAVLSAGSDCAQAWLRDLENSKGDGLPVFGDMQGA</sequence>
<name>A0ABR2QY80_9ROSI</name>